<dbReference type="OrthoDB" id="2014278at2759"/>
<accession>A0A834Z5C2</accession>
<dbReference type="Proteomes" id="UP000655225">
    <property type="component" value="Unassembled WGS sequence"/>
</dbReference>
<dbReference type="PANTHER" id="PTHR33103:SF19">
    <property type="entry name" value="OS09G0544700 PROTEIN"/>
    <property type="match status" value="1"/>
</dbReference>
<dbReference type="AlphaFoldDB" id="A0A834Z5C2"/>
<dbReference type="EMBL" id="JABCRI010000011">
    <property type="protein sequence ID" value="KAF8397551.1"/>
    <property type="molecule type" value="Genomic_DNA"/>
</dbReference>
<evidence type="ECO:0000313" key="2">
    <source>
        <dbReference type="Proteomes" id="UP000655225"/>
    </source>
</evidence>
<protein>
    <submittedName>
        <fullName evidence="1">Uncharacterized protein</fullName>
    </submittedName>
</protein>
<comment type="caution">
    <text evidence="1">The sequence shown here is derived from an EMBL/GenBank/DDBJ whole genome shotgun (WGS) entry which is preliminary data.</text>
</comment>
<dbReference type="Pfam" id="PF05056">
    <property type="entry name" value="DUF674"/>
    <property type="match status" value="2"/>
</dbReference>
<dbReference type="InterPro" id="IPR007750">
    <property type="entry name" value="DUF674"/>
</dbReference>
<gene>
    <name evidence="1" type="ORF">HHK36_016469</name>
</gene>
<dbReference type="OMA" id="CIGNIYR"/>
<dbReference type="SUPFAM" id="SSF144206">
    <property type="entry name" value="NOB1 zinc finger-like"/>
    <property type="match status" value="1"/>
</dbReference>
<dbReference type="PANTHER" id="PTHR33103">
    <property type="entry name" value="OS01G0153900 PROTEIN"/>
    <property type="match status" value="1"/>
</dbReference>
<proteinExistence type="predicted"/>
<evidence type="ECO:0000313" key="1">
    <source>
        <dbReference type="EMBL" id="KAF8397551.1"/>
    </source>
</evidence>
<organism evidence="1 2">
    <name type="scientific">Tetracentron sinense</name>
    <name type="common">Spur-leaf</name>
    <dbReference type="NCBI Taxonomy" id="13715"/>
    <lineage>
        <taxon>Eukaryota</taxon>
        <taxon>Viridiplantae</taxon>
        <taxon>Streptophyta</taxon>
        <taxon>Embryophyta</taxon>
        <taxon>Tracheophyta</taxon>
        <taxon>Spermatophyta</taxon>
        <taxon>Magnoliopsida</taxon>
        <taxon>Trochodendrales</taxon>
        <taxon>Trochodendraceae</taxon>
        <taxon>Tetracentron</taxon>
    </lineage>
</organism>
<name>A0A834Z5C2_TETSI</name>
<reference evidence="1 2" key="1">
    <citation type="submission" date="2020-04" db="EMBL/GenBank/DDBJ databases">
        <title>Plant Genome Project.</title>
        <authorList>
            <person name="Zhang R.-G."/>
        </authorList>
    </citation>
    <scope>NUCLEOTIDE SEQUENCE [LARGE SCALE GENOMIC DNA]</scope>
    <source>
        <strain evidence="1">YNK0</strain>
        <tissue evidence="1">Leaf</tissue>
    </source>
</reference>
<sequence>MATTQLRLKLLIDNKAQKVLFAEVGKDFVDFLFNLLSLPVGTVVRLHKSHSMGGCLVNLYESVEKLSNTYMQPNQTKDCLLNPIAATSVSHVPLLLPTDVTTPRKYYQCGNCSYNRVTDNPSTNCPNCNRKMSSELTYVDPNSTTANASSSTGEGGYVKGVVTYMVMDDLVVTPMSTISSVTLLNKFNVKDLSSLEEMDVDFGMEEGLELLRASFQSTTVLTHIFLARLRWLDKLEAFHKLENDHCSQVSLSYVDIVDLVFTFFLLISLSELDQGQHNSKEEKEKGNNPTAINQSAMAMLKLRLKLLIDNKAQKVLFAEVGKDFVDFLFNLLSLPVGTVVRLHKSHSMGGCLANLYESVEKLSNTYMQPNQNKDCLLNPISATCYFQVPLLLPSPSDVSPPRKYYYLCSRCFRYVTEYPSTNCPHCGRQMFSELLYVARNTATAKASSTDEGGYVKGVVTYMVTDHLVVTPMSTISCVTILNKFNVKDLTSLEEMDVDFGMDEGLELLRASLQSTTVLTHIFLEEKGR</sequence>
<dbReference type="InterPro" id="IPR036283">
    <property type="entry name" value="NOB1_Zf-like_sf"/>
</dbReference>
<keyword evidence="2" id="KW-1185">Reference proteome</keyword>